<keyword evidence="2" id="KW-1133">Transmembrane helix</keyword>
<keyword evidence="2" id="KW-0472">Membrane</keyword>
<dbReference type="AlphaFoldDB" id="A0A6J8ALD1"/>
<feature type="region of interest" description="Disordered" evidence="1">
    <location>
        <begin position="328"/>
        <end position="388"/>
    </location>
</feature>
<dbReference type="Proteomes" id="UP000507470">
    <property type="component" value="Unassembled WGS sequence"/>
</dbReference>
<protein>
    <recommendedName>
        <fullName evidence="4">DUF7042 domain-containing protein</fullName>
    </recommendedName>
</protein>
<dbReference type="InterPro" id="IPR055470">
    <property type="entry name" value="DUF7042"/>
</dbReference>
<evidence type="ECO:0000313" key="6">
    <source>
        <dbReference type="Proteomes" id="UP000507470"/>
    </source>
</evidence>
<evidence type="ECO:0000259" key="4">
    <source>
        <dbReference type="Pfam" id="PF23069"/>
    </source>
</evidence>
<reference evidence="5 6" key="1">
    <citation type="submission" date="2020-06" db="EMBL/GenBank/DDBJ databases">
        <authorList>
            <person name="Li R."/>
            <person name="Bekaert M."/>
        </authorList>
    </citation>
    <scope>NUCLEOTIDE SEQUENCE [LARGE SCALE GENOMIC DNA]</scope>
    <source>
        <strain evidence="6">wild</strain>
    </source>
</reference>
<dbReference type="OrthoDB" id="6077883at2759"/>
<feature type="domain" description="DUF7042" evidence="4">
    <location>
        <begin position="177"/>
        <end position="272"/>
    </location>
</feature>
<gene>
    <name evidence="5" type="ORF">MCOR_9099</name>
</gene>
<accession>A0A6J8ALD1</accession>
<evidence type="ECO:0000256" key="3">
    <source>
        <dbReference type="SAM" id="SignalP"/>
    </source>
</evidence>
<dbReference type="Pfam" id="PF23069">
    <property type="entry name" value="DUF7042"/>
    <property type="match status" value="1"/>
</dbReference>
<keyword evidence="3" id="KW-0732">Signal</keyword>
<dbReference type="EMBL" id="CACVKT020001654">
    <property type="protein sequence ID" value="CAC5370151.1"/>
    <property type="molecule type" value="Genomic_DNA"/>
</dbReference>
<keyword evidence="2" id="KW-0812">Transmembrane</keyword>
<feature type="signal peptide" evidence="3">
    <location>
        <begin position="1"/>
        <end position="20"/>
    </location>
</feature>
<evidence type="ECO:0000256" key="2">
    <source>
        <dbReference type="SAM" id="Phobius"/>
    </source>
</evidence>
<evidence type="ECO:0000256" key="1">
    <source>
        <dbReference type="SAM" id="MobiDB-lite"/>
    </source>
</evidence>
<sequence>MTFAIRLLIFTILKTDYIDCACTLPTVLDGNIWDSRRGTVIFSNSNLKLSSGWDVKVLSQTWSEFTCIESDDNHWLFQSTNSKPIYGPNYYGFYCVRYTKITDYSYYYYLDSNTEVNAADTRISFIEESVANAGVTISSVCNPTSGPSTEEFHVLVKENQQAEVKQWFPDALLGVYAYTNDSTSGFCGTGSVWDACSNRTTISFNYTQCSTTMFGSTDGEFYATKYVTSGSTNYVIIINADSTTSTRFTCLAVSGSSVSSNPGSCEKGQSATARTSDSATFTTASAASSTSNVGIIVGVVVVLIILIACAIGGFIFYHKYKKKPFPCQKSKVQNGSEENAEKPAIDPASPKVVVDIQTPKEKNNSLPPIEKPPLDVNKNEPLPSITRQ</sequence>
<keyword evidence="6" id="KW-1185">Reference proteome</keyword>
<feature type="transmembrane region" description="Helical" evidence="2">
    <location>
        <begin position="293"/>
        <end position="317"/>
    </location>
</feature>
<organism evidence="5 6">
    <name type="scientific">Mytilus coruscus</name>
    <name type="common">Sea mussel</name>
    <dbReference type="NCBI Taxonomy" id="42192"/>
    <lineage>
        <taxon>Eukaryota</taxon>
        <taxon>Metazoa</taxon>
        <taxon>Spiralia</taxon>
        <taxon>Lophotrochozoa</taxon>
        <taxon>Mollusca</taxon>
        <taxon>Bivalvia</taxon>
        <taxon>Autobranchia</taxon>
        <taxon>Pteriomorphia</taxon>
        <taxon>Mytilida</taxon>
        <taxon>Mytiloidea</taxon>
        <taxon>Mytilidae</taxon>
        <taxon>Mytilinae</taxon>
        <taxon>Mytilus</taxon>
    </lineage>
</organism>
<name>A0A6J8ALD1_MYTCO</name>
<proteinExistence type="predicted"/>
<feature type="chain" id="PRO_5027081714" description="DUF7042 domain-containing protein" evidence="3">
    <location>
        <begin position="21"/>
        <end position="388"/>
    </location>
</feature>
<evidence type="ECO:0000313" key="5">
    <source>
        <dbReference type="EMBL" id="CAC5370151.1"/>
    </source>
</evidence>